<dbReference type="Gene3D" id="3.40.33.10">
    <property type="entry name" value="CAP"/>
    <property type="match status" value="1"/>
</dbReference>
<evidence type="ECO:0000256" key="1">
    <source>
        <dbReference type="SAM" id="Phobius"/>
    </source>
</evidence>
<sequence>MMVRGSGRRPTQSFFPKRKGERRRVELMGGLAVGLFSALVISIFLASSVTRLFISSDQYASVVAAVLVDLANGDRADNSLGTLTMNPILVAAAQAKADDMAGKGYFAHTAPDGTDSWHWFQEAGYTFSYAGENLAVDFSDSVDVERAWMQSPTHRDNILGQQFTEIGIATAQGMYEGRFTTFVVQMFAAPSGALAKEGEAAEVTTIRENSPKDATEPALASTQPIPTVLGTSEPPANTAAESSAPLAAMRGSDDSAPIGAVVNSPKYAPAWGFLAASPKTTMRYAYYVIGFLVLLALVIATELEFKRHHTRKFIMAACLLVFMSGLFVTADTLIFSEPVLAATDLSP</sequence>
<dbReference type="InterPro" id="IPR014044">
    <property type="entry name" value="CAP_dom"/>
</dbReference>
<comment type="caution">
    <text evidence="3">The sequence shown here is derived from an EMBL/GenBank/DDBJ whole genome shotgun (WGS) entry which is preliminary data.</text>
</comment>
<evidence type="ECO:0000313" key="3">
    <source>
        <dbReference type="EMBL" id="PIR83995.1"/>
    </source>
</evidence>
<gene>
    <name evidence="3" type="ORF">COU18_01135</name>
</gene>
<dbReference type="SUPFAM" id="SSF55797">
    <property type="entry name" value="PR-1-like"/>
    <property type="match status" value="1"/>
</dbReference>
<reference evidence="4" key="1">
    <citation type="submission" date="2017-09" db="EMBL/GenBank/DDBJ databases">
        <title>Depth-based differentiation of microbial function through sediment-hosted aquifers and enrichment of novel symbionts in the deep terrestrial subsurface.</title>
        <authorList>
            <person name="Probst A.J."/>
            <person name="Ladd B."/>
            <person name="Jarett J.K."/>
            <person name="Geller-Mcgrath D.E."/>
            <person name="Sieber C.M.K."/>
            <person name="Emerson J.B."/>
            <person name="Anantharaman K."/>
            <person name="Thomas B.C."/>
            <person name="Malmstrom R."/>
            <person name="Stieglmeier M."/>
            <person name="Klingl A."/>
            <person name="Woyke T."/>
            <person name="Ryan C.M."/>
            <person name="Banfield J.F."/>
        </authorList>
    </citation>
    <scope>NUCLEOTIDE SEQUENCE [LARGE SCALE GENOMIC DNA]</scope>
</reference>
<feature type="domain" description="SCP" evidence="2">
    <location>
        <begin position="69"/>
        <end position="187"/>
    </location>
</feature>
<keyword evidence="1" id="KW-1133">Transmembrane helix</keyword>
<keyword evidence="1" id="KW-0472">Membrane</keyword>
<dbReference type="PANTHER" id="PTHR31157">
    <property type="entry name" value="SCP DOMAIN-CONTAINING PROTEIN"/>
    <property type="match status" value="1"/>
</dbReference>
<evidence type="ECO:0000259" key="2">
    <source>
        <dbReference type="Pfam" id="PF00188"/>
    </source>
</evidence>
<keyword evidence="1" id="KW-0812">Transmembrane</keyword>
<dbReference type="AlphaFoldDB" id="A0A2H0UDY1"/>
<dbReference type="CDD" id="cd05379">
    <property type="entry name" value="CAP_bacterial"/>
    <property type="match status" value="1"/>
</dbReference>
<feature type="transmembrane region" description="Helical" evidence="1">
    <location>
        <begin position="27"/>
        <end position="46"/>
    </location>
</feature>
<dbReference type="InterPro" id="IPR035940">
    <property type="entry name" value="CAP_sf"/>
</dbReference>
<feature type="transmembrane region" description="Helical" evidence="1">
    <location>
        <begin position="313"/>
        <end position="335"/>
    </location>
</feature>
<dbReference type="EMBL" id="PFBK01000003">
    <property type="protein sequence ID" value="PIR83995.1"/>
    <property type="molecule type" value="Genomic_DNA"/>
</dbReference>
<proteinExistence type="predicted"/>
<dbReference type="PANTHER" id="PTHR31157:SF1">
    <property type="entry name" value="SCP DOMAIN-CONTAINING PROTEIN"/>
    <property type="match status" value="1"/>
</dbReference>
<accession>A0A2H0UDY1</accession>
<feature type="transmembrane region" description="Helical" evidence="1">
    <location>
        <begin position="284"/>
        <end position="301"/>
    </location>
</feature>
<protein>
    <recommendedName>
        <fullName evidence="2">SCP domain-containing protein</fullName>
    </recommendedName>
</protein>
<dbReference type="Proteomes" id="UP000231192">
    <property type="component" value="Unassembled WGS sequence"/>
</dbReference>
<evidence type="ECO:0000313" key="4">
    <source>
        <dbReference type="Proteomes" id="UP000231192"/>
    </source>
</evidence>
<organism evidence="3 4">
    <name type="scientific">Candidatus Kaiserbacteria bacterium CG10_big_fil_rev_8_21_14_0_10_51_14</name>
    <dbReference type="NCBI Taxonomy" id="1974610"/>
    <lineage>
        <taxon>Bacteria</taxon>
        <taxon>Candidatus Kaiseribacteriota</taxon>
    </lineage>
</organism>
<dbReference type="Pfam" id="PF00188">
    <property type="entry name" value="CAP"/>
    <property type="match status" value="1"/>
</dbReference>
<name>A0A2H0UDY1_9BACT</name>